<dbReference type="GO" id="GO:0015501">
    <property type="term" value="F:glutamate:sodium symporter activity"/>
    <property type="evidence" value="ECO:0007669"/>
    <property type="project" value="TreeGrafter"/>
</dbReference>
<organism evidence="13 14">
    <name type="scientific">Perca fluviatilis</name>
    <name type="common">European perch</name>
    <dbReference type="NCBI Taxonomy" id="8168"/>
    <lineage>
        <taxon>Eukaryota</taxon>
        <taxon>Metazoa</taxon>
        <taxon>Chordata</taxon>
        <taxon>Craniata</taxon>
        <taxon>Vertebrata</taxon>
        <taxon>Euteleostomi</taxon>
        <taxon>Actinopterygii</taxon>
        <taxon>Neopterygii</taxon>
        <taxon>Teleostei</taxon>
        <taxon>Neoteleostei</taxon>
        <taxon>Acanthomorphata</taxon>
        <taxon>Eupercaria</taxon>
        <taxon>Perciformes</taxon>
        <taxon>Percoidei</taxon>
        <taxon>Percidae</taxon>
        <taxon>Percinae</taxon>
        <taxon>Perca</taxon>
    </lineage>
</organism>
<dbReference type="Pfam" id="PF00375">
    <property type="entry name" value="SDF"/>
    <property type="match status" value="1"/>
</dbReference>
<dbReference type="GO" id="GO:0033229">
    <property type="term" value="F:cysteine transmembrane transporter activity"/>
    <property type="evidence" value="ECO:0007669"/>
    <property type="project" value="TreeGrafter"/>
</dbReference>
<dbReference type="OrthoDB" id="5877963at2759"/>
<comment type="subcellular location">
    <subcellularLocation>
        <location evidence="1">Cell membrane</location>
        <topology evidence="1">Multi-pass membrane protein</topology>
    </subcellularLocation>
    <subcellularLocation>
        <location evidence="11">Membrane</location>
        <topology evidence="11">Multi-pass membrane protein</topology>
    </subcellularLocation>
</comment>
<proteinExistence type="inferred from homology"/>
<keyword evidence="8 11" id="KW-1133">Transmembrane helix</keyword>
<dbReference type="Gene3D" id="1.10.3860.10">
    <property type="entry name" value="Sodium:dicarboxylate symporter"/>
    <property type="match status" value="1"/>
</dbReference>
<keyword evidence="2 11" id="KW-0813">Transport</keyword>
<name>A0A6A5FCP0_PERFL</name>
<comment type="similarity">
    <text evidence="11">Belongs to the dicarboxylate/amino acid:cation symporter (DAACS) (TC 2.A.23) family.</text>
</comment>
<evidence type="ECO:0000256" key="2">
    <source>
        <dbReference type="ARBA" id="ARBA00022448"/>
    </source>
</evidence>
<sequence>MEETPEGPTNITNCCSRKSCWEYIVQNVLLFSSLVAVTLGFALGMLIKTFHPSDVDKLYIGFPGELLTRMLQLMIIPLIVTSVIIGVSGLSAETSRKIAVRATVYFVSTTLLSVTIGLILVLLVKPGAPFIIPHDDPEDEERLSIIFDLLDLMRNMMPDNLIQAGFQQYKTNVLEFEDLFLDANFSLTTNGTQRQVVGCYVDGANTLGMIVCSFVFGWTLKKMGERGKVLLNIFRILNETTKYVVKLILWYLPLGVLFMIASCVVDAQNWNTIFKLGRFMTVVVIGLLIHGLILLPMVCLLGARRNPWLVFKVLFPALKTAAVTASSSATLPLTLQCCEERDMFDRRIARFMLPIGAHVNMDGTALYEVVAAVFIAQLNRIHLNMSQIITIGAISAVASIGVAGIPAAGAATTLFVLTAAGLPVKEASILVVVEWLLDRCNTVVNVLGDCVGVAVVNQLSLKELSDMEEEQNQGSTRTANDAGDEDYHSNNSFKSLHTLAEMSSLKEYIVAK</sequence>
<dbReference type="InterPro" id="IPR050746">
    <property type="entry name" value="DAACS"/>
</dbReference>
<evidence type="ECO:0000256" key="6">
    <source>
        <dbReference type="ARBA" id="ARBA00022723"/>
    </source>
</evidence>
<evidence type="ECO:0000256" key="11">
    <source>
        <dbReference type="RuleBase" id="RU361216"/>
    </source>
</evidence>
<evidence type="ECO:0000313" key="13">
    <source>
        <dbReference type="EMBL" id="KAF1393016.1"/>
    </source>
</evidence>
<keyword evidence="6" id="KW-0479">Metal-binding</keyword>
<feature type="transmembrane region" description="Helical" evidence="11">
    <location>
        <begin position="243"/>
        <end position="267"/>
    </location>
</feature>
<keyword evidence="14" id="KW-1185">Reference proteome</keyword>
<keyword evidence="11" id="KW-0769">Symport</keyword>
<dbReference type="GO" id="GO:0005886">
    <property type="term" value="C:plasma membrane"/>
    <property type="evidence" value="ECO:0007669"/>
    <property type="project" value="UniProtKB-SubCell"/>
</dbReference>
<reference evidence="13 14" key="1">
    <citation type="submission" date="2019-06" db="EMBL/GenBank/DDBJ databases">
        <title>A chromosome-scale genome assembly of the European perch, Perca fluviatilis.</title>
        <authorList>
            <person name="Roques C."/>
            <person name="Zahm M."/>
            <person name="Cabau C."/>
            <person name="Klopp C."/>
            <person name="Bouchez O."/>
            <person name="Donnadieu C."/>
            <person name="Kuhl H."/>
            <person name="Gislard M."/>
            <person name="Guendouz S."/>
            <person name="Journot L."/>
            <person name="Haffray P."/>
            <person name="Bestin A."/>
            <person name="Morvezen R."/>
            <person name="Feron R."/>
            <person name="Wen M."/>
            <person name="Jouanno E."/>
            <person name="Herpin A."/>
            <person name="Schartl M."/>
            <person name="Postlethwait J."/>
            <person name="Schaerlinger B."/>
            <person name="Chardard D."/>
            <person name="Lecocq T."/>
            <person name="Poncet C."/>
            <person name="Jaffrelo L."/>
            <person name="Lampietro C."/>
            <person name="Guiguen Y."/>
        </authorList>
    </citation>
    <scope>NUCLEOTIDE SEQUENCE [LARGE SCALE GENOMIC DNA]</scope>
    <source>
        <tissue evidence="13">Blood</tissue>
    </source>
</reference>
<feature type="region of interest" description="Disordered" evidence="12">
    <location>
        <begin position="466"/>
        <end position="487"/>
    </location>
</feature>
<dbReference type="PANTHER" id="PTHR11958">
    <property type="entry name" value="SODIUM/DICARBOXYLATE SYMPORTER-RELATED"/>
    <property type="match status" value="1"/>
</dbReference>
<dbReference type="InterPro" id="IPR001991">
    <property type="entry name" value="Na-dicarboxylate_symporter"/>
</dbReference>
<keyword evidence="5 11" id="KW-0812">Transmembrane</keyword>
<evidence type="ECO:0000256" key="7">
    <source>
        <dbReference type="ARBA" id="ARBA00022970"/>
    </source>
</evidence>
<evidence type="ECO:0000256" key="12">
    <source>
        <dbReference type="SAM" id="MobiDB-lite"/>
    </source>
</evidence>
<dbReference type="SUPFAM" id="SSF118215">
    <property type="entry name" value="Proton glutamate symport protein"/>
    <property type="match status" value="1"/>
</dbReference>
<evidence type="ECO:0000256" key="1">
    <source>
        <dbReference type="ARBA" id="ARBA00004651"/>
    </source>
</evidence>
<dbReference type="PRINTS" id="PR00173">
    <property type="entry name" value="EDTRNSPORT"/>
</dbReference>
<feature type="transmembrane region" description="Helical" evidence="11">
    <location>
        <begin position="279"/>
        <end position="303"/>
    </location>
</feature>
<evidence type="ECO:0000256" key="5">
    <source>
        <dbReference type="ARBA" id="ARBA00022692"/>
    </source>
</evidence>
<evidence type="ECO:0000256" key="3">
    <source>
        <dbReference type="ARBA" id="ARBA00022475"/>
    </source>
</evidence>
<keyword evidence="4" id="KW-0597">Phosphoprotein</keyword>
<keyword evidence="10 11" id="KW-0472">Membrane</keyword>
<feature type="transmembrane region" description="Helical" evidence="11">
    <location>
        <begin position="102"/>
        <end position="124"/>
    </location>
</feature>
<accession>A0A6A5FCP0</accession>
<feature type="transmembrane region" description="Helical" evidence="11">
    <location>
        <begin position="28"/>
        <end position="50"/>
    </location>
</feature>
<evidence type="ECO:0000256" key="10">
    <source>
        <dbReference type="ARBA" id="ARBA00023136"/>
    </source>
</evidence>
<evidence type="ECO:0000313" key="14">
    <source>
        <dbReference type="Proteomes" id="UP000465112"/>
    </source>
</evidence>
<dbReference type="EMBL" id="VHII01000003">
    <property type="protein sequence ID" value="KAF1393016.1"/>
    <property type="molecule type" value="Genomic_DNA"/>
</dbReference>
<evidence type="ECO:0000256" key="8">
    <source>
        <dbReference type="ARBA" id="ARBA00022989"/>
    </source>
</evidence>
<feature type="transmembrane region" description="Helical" evidence="11">
    <location>
        <begin position="203"/>
        <end position="220"/>
    </location>
</feature>
<dbReference type="InterPro" id="IPR036458">
    <property type="entry name" value="Na:dicarbo_symporter_sf"/>
</dbReference>
<dbReference type="AlphaFoldDB" id="A0A6A5FCP0"/>
<evidence type="ECO:0000256" key="4">
    <source>
        <dbReference type="ARBA" id="ARBA00022553"/>
    </source>
</evidence>
<keyword evidence="7" id="KW-0029">Amino-acid transport</keyword>
<gene>
    <name evidence="13" type="ORF">PFLUV_G00034020</name>
</gene>
<dbReference type="GO" id="GO:0046872">
    <property type="term" value="F:metal ion binding"/>
    <property type="evidence" value="ECO:0007669"/>
    <property type="project" value="UniProtKB-KW"/>
</dbReference>
<keyword evidence="9" id="KW-0915">Sodium</keyword>
<keyword evidence="3" id="KW-1003">Cell membrane</keyword>
<dbReference type="Proteomes" id="UP000465112">
    <property type="component" value="Chromosome 3"/>
</dbReference>
<comment type="caution">
    <text evidence="13">The sequence shown here is derived from an EMBL/GenBank/DDBJ whole genome shotgun (WGS) entry which is preliminary data.</text>
</comment>
<dbReference type="GO" id="GO:0005313">
    <property type="term" value="F:L-glutamate transmembrane transporter activity"/>
    <property type="evidence" value="ECO:0007669"/>
    <property type="project" value="TreeGrafter"/>
</dbReference>
<feature type="transmembrane region" description="Helical" evidence="11">
    <location>
        <begin position="70"/>
        <end position="90"/>
    </location>
</feature>
<dbReference type="PANTHER" id="PTHR11958:SF109">
    <property type="entry name" value="EXCITATORY AMINO ACID TRANSPORTER 3"/>
    <property type="match status" value="1"/>
</dbReference>
<evidence type="ECO:0000256" key="9">
    <source>
        <dbReference type="ARBA" id="ARBA00023053"/>
    </source>
</evidence>
<protein>
    <recommendedName>
        <fullName evidence="11">Amino acid transporter</fullName>
    </recommendedName>
</protein>
<feature type="transmembrane region" description="Helical" evidence="11">
    <location>
        <begin position="388"/>
        <end position="417"/>
    </location>
</feature>